<protein>
    <recommendedName>
        <fullName evidence="5">Carboxypeptidase regulatory-like domain-containing protein</fullName>
    </recommendedName>
</protein>
<dbReference type="OrthoDB" id="129532at2"/>
<name>A0A2N9M4C5_9BACT</name>
<accession>A0A2N9M4C5</accession>
<dbReference type="EMBL" id="OKRB01000139">
    <property type="protein sequence ID" value="SPE30323.1"/>
    <property type="molecule type" value="Genomic_DNA"/>
</dbReference>
<dbReference type="Proteomes" id="UP000239735">
    <property type="component" value="Unassembled WGS sequence"/>
</dbReference>
<evidence type="ECO:0000256" key="1">
    <source>
        <dbReference type="SAM" id="MobiDB-lite"/>
    </source>
</evidence>
<feature type="chain" id="PRO_5014828624" description="Carboxypeptidase regulatory-like domain-containing protein" evidence="2">
    <location>
        <begin position="31"/>
        <end position="209"/>
    </location>
</feature>
<evidence type="ECO:0000313" key="4">
    <source>
        <dbReference type="Proteomes" id="UP000239735"/>
    </source>
</evidence>
<gene>
    <name evidence="3" type="ORF">SBA5_780024</name>
</gene>
<dbReference type="Gene3D" id="2.60.40.1120">
    <property type="entry name" value="Carboxypeptidase-like, regulatory domain"/>
    <property type="match status" value="1"/>
</dbReference>
<dbReference type="SUPFAM" id="SSF49478">
    <property type="entry name" value="Cna protein B-type domain"/>
    <property type="match status" value="1"/>
</dbReference>
<reference evidence="4" key="1">
    <citation type="submission" date="2018-02" db="EMBL/GenBank/DDBJ databases">
        <authorList>
            <person name="Hausmann B."/>
        </authorList>
    </citation>
    <scope>NUCLEOTIDE SEQUENCE [LARGE SCALE GENOMIC DNA]</scope>
    <source>
        <strain evidence="4">Peat soil MAG SbA5</strain>
    </source>
</reference>
<keyword evidence="2" id="KW-0732">Signal</keyword>
<evidence type="ECO:0000313" key="3">
    <source>
        <dbReference type="EMBL" id="SPE30323.1"/>
    </source>
</evidence>
<evidence type="ECO:0008006" key="5">
    <source>
        <dbReference type="Google" id="ProtNLM"/>
    </source>
</evidence>
<feature type="compositionally biased region" description="Low complexity" evidence="1">
    <location>
        <begin position="161"/>
        <end position="175"/>
    </location>
</feature>
<organism evidence="3 4">
    <name type="scientific">Candidatus Sulfuritelmatomonas gaucii</name>
    <dbReference type="NCBI Taxonomy" id="2043161"/>
    <lineage>
        <taxon>Bacteria</taxon>
        <taxon>Pseudomonadati</taxon>
        <taxon>Acidobacteriota</taxon>
        <taxon>Terriglobia</taxon>
        <taxon>Terriglobales</taxon>
        <taxon>Acidobacteriaceae</taxon>
        <taxon>Candidatus Sulfuritelmatomonas</taxon>
    </lineage>
</organism>
<feature type="compositionally biased region" description="Pro residues" evidence="1">
    <location>
        <begin position="195"/>
        <end position="209"/>
    </location>
</feature>
<sequence>MEYMFGRSLSRFCVILASLAFLAGSTAFHAQDQDHRGRKYKAPPLSARINVTVLKADNGKPIQDAHVIFHPIEGDKDKGALELKTNEDGKISIDVIPIGDTVRLQIIANGYQTYGQDYQVDRSKLSWEVCLRRPGAQYSIYTHHPTTIGDSACPDNISKMGSGSDGAAASGNSSAQENAAPAPATDKPSTSGRQPDPPPSATPPQPQSN</sequence>
<feature type="region of interest" description="Disordered" evidence="1">
    <location>
        <begin position="155"/>
        <end position="209"/>
    </location>
</feature>
<feature type="signal peptide" evidence="2">
    <location>
        <begin position="1"/>
        <end position="30"/>
    </location>
</feature>
<evidence type="ECO:0000256" key="2">
    <source>
        <dbReference type="SAM" id="SignalP"/>
    </source>
</evidence>
<dbReference type="AlphaFoldDB" id="A0A2N9M4C5"/>
<proteinExistence type="predicted"/>